<dbReference type="EMBL" id="UOFL01000241">
    <property type="protein sequence ID" value="VAW82337.1"/>
    <property type="molecule type" value="Genomic_DNA"/>
</dbReference>
<reference evidence="1" key="1">
    <citation type="submission" date="2018-06" db="EMBL/GenBank/DDBJ databases">
        <authorList>
            <person name="Zhirakovskaya E."/>
        </authorList>
    </citation>
    <scope>NUCLEOTIDE SEQUENCE</scope>
</reference>
<name>A0A3B0Z479_9ZZZZ</name>
<proteinExistence type="predicted"/>
<organism evidence="1">
    <name type="scientific">hydrothermal vent metagenome</name>
    <dbReference type="NCBI Taxonomy" id="652676"/>
    <lineage>
        <taxon>unclassified sequences</taxon>
        <taxon>metagenomes</taxon>
        <taxon>ecological metagenomes</taxon>
    </lineage>
</organism>
<evidence type="ECO:0008006" key="2">
    <source>
        <dbReference type="Google" id="ProtNLM"/>
    </source>
</evidence>
<protein>
    <recommendedName>
        <fullName evidence="2">Alpha/beta hydrolase</fullName>
    </recommendedName>
</protein>
<accession>A0A3B0Z479</accession>
<gene>
    <name evidence="1" type="ORF">MNBD_GAMMA12-947</name>
</gene>
<evidence type="ECO:0000313" key="1">
    <source>
        <dbReference type="EMBL" id="VAW82337.1"/>
    </source>
</evidence>
<sequence length="454" mass="52584">MKYLLSLFLLFTLVTSNLSMASDKPKIRSLEVQLGTDGRLAWGFHQLMEDKYGFGLRYPGYIIGIEKAVRRKIGVVRASKIDAKIKIRSISTLEKLHLVNWLNDPKRTFISHIVKYDIRNKNSQYRLAHIKPTRIYSVYHELAQNNFKVENSYDRSWKEVKALYPQLKIQIEKEKYTHIFLLSMGWNTDQQEAIRNFNSLMGRLLDIAYKNKNIKFKPLIIGFTWPSKWYLPVVSIINKANDADEIGVVWMNLLLHRVVLPLKKETGIKVVLIGHSLGARALTRAIFSEKFLPGATNNNLPKSDLVIGLQGAFSLYRFVKGKGVEGFPYVNYPAYASKFVMTWSRHDFATPVLKYLANTNLIGGVWGYRIVQRRRYFDIFNTLKVMGTGEIKLPKANKHKILYLDASDIIKYKRYKKYGNAHSDIYTPQFNRLLWSLIYHYTILKSVPANMSAL</sequence>
<dbReference type="AlphaFoldDB" id="A0A3B0Z479"/>